<dbReference type="PATRIC" id="fig|516051.4.peg.2606"/>
<protein>
    <submittedName>
        <fullName evidence="2">GNAT family acetyltransferase</fullName>
    </submittedName>
</protein>
<keyword evidence="3" id="KW-1185">Reference proteome</keyword>
<evidence type="ECO:0000259" key="1">
    <source>
        <dbReference type="Pfam" id="PF13302"/>
    </source>
</evidence>
<dbReference type="InterPro" id="IPR016181">
    <property type="entry name" value="Acyl_CoA_acyltransferase"/>
</dbReference>
<organism evidence="2 3">
    <name type="scientific">Flagellimonas lutaonensis</name>
    <dbReference type="NCBI Taxonomy" id="516051"/>
    <lineage>
        <taxon>Bacteria</taxon>
        <taxon>Pseudomonadati</taxon>
        <taxon>Bacteroidota</taxon>
        <taxon>Flavobacteriia</taxon>
        <taxon>Flavobacteriales</taxon>
        <taxon>Flavobacteriaceae</taxon>
        <taxon>Flagellimonas</taxon>
    </lineage>
</organism>
<dbReference type="GO" id="GO:0008999">
    <property type="term" value="F:protein-N-terminal-alanine acetyltransferase activity"/>
    <property type="evidence" value="ECO:0007669"/>
    <property type="project" value="TreeGrafter"/>
</dbReference>
<dbReference type="EMBL" id="CP011071">
    <property type="protein sequence ID" value="AKA36108.1"/>
    <property type="molecule type" value="Genomic_DNA"/>
</dbReference>
<keyword evidence="2" id="KW-0808">Transferase</keyword>
<evidence type="ECO:0000313" key="2">
    <source>
        <dbReference type="EMBL" id="AKA36108.1"/>
    </source>
</evidence>
<dbReference type="KEGG" id="mlt:VC82_2540"/>
<proteinExistence type="predicted"/>
<dbReference type="PANTHER" id="PTHR43792:SF9">
    <property type="entry name" value="RIBOSOMAL-PROTEIN-ALANINE ACETYLTRANSFERASE"/>
    <property type="match status" value="1"/>
</dbReference>
<dbReference type="OrthoDB" id="9811523at2"/>
<dbReference type="Proteomes" id="UP000032726">
    <property type="component" value="Chromosome"/>
</dbReference>
<dbReference type="PANTHER" id="PTHR43792">
    <property type="entry name" value="GNAT FAMILY, PUTATIVE (AFU_ORTHOLOGUE AFUA_3G00765)-RELATED-RELATED"/>
    <property type="match status" value="1"/>
</dbReference>
<reference evidence="2 3" key="1">
    <citation type="submission" date="2015-03" db="EMBL/GenBank/DDBJ databases">
        <title>Complete genome sequence of Muricauda lutaonensis CC-HSB-11T, isolated from a coastal hot spring.</title>
        <authorList>
            <person name="Kim K.M."/>
        </authorList>
    </citation>
    <scope>NUCLEOTIDE SEQUENCE [LARGE SCALE GENOMIC DNA]</scope>
    <source>
        <strain evidence="2 3">CC-HSB-11</strain>
    </source>
</reference>
<dbReference type="STRING" id="516051.VC82_2540"/>
<dbReference type="AlphaFoldDB" id="A0A0D5YW81"/>
<name>A0A0D5YW81_9FLAO</name>
<accession>A0A0D5YW81</accession>
<dbReference type="GO" id="GO:0005737">
    <property type="term" value="C:cytoplasm"/>
    <property type="evidence" value="ECO:0007669"/>
    <property type="project" value="TreeGrafter"/>
</dbReference>
<sequence>MSSKRKINHSFPTIVTDRFVMREIVSDDQPFIYQGLSHPEVIRYYGISFEDLEATKEQMDWFERLKKEETGIWWAICSKTDHSFLGAGGLNDIDHTHRKAEVGFWLLPQHWGKGIMRETMPEILKYGFGRLNLHRIEGFVEHEWKRRT</sequence>
<dbReference type="RefSeq" id="WP_052699025.1">
    <property type="nucleotide sequence ID" value="NZ_CP011071.1"/>
</dbReference>
<dbReference type="HOGENOM" id="CLU_013985_3_6_10"/>
<dbReference type="Pfam" id="PF13302">
    <property type="entry name" value="Acetyltransf_3"/>
    <property type="match status" value="1"/>
</dbReference>
<gene>
    <name evidence="2" type="ORF">VC82_2540</name>
</gene>
<dbReference type="InterPro" id="IPR000182">
    <property type="entry name" value="GNAT_dom"/>
</dbReference>
<dbReference type="SUPFAM" id="SSF55729">
    <property type="entry name" value="Acyl-CoA N-acyltransferases (Nat)"/>
    <property type="match status" value="1"/>
</dbReference>
<dbReference type="InterPro" id="IPR051531">
    <property type="entry name" value="N-acetyltransferase"/>
</dbReference>
<evidence type="ECO:0000313" key="3">
    <source>
        <dbReference type="Proteomes" id="UP000032726"/>
    </source>
</evidence>
<feature type="domain" description="N-acetyltransferase" evidence="1">
    <location>
        <begin position="18"/>
        <end position="142"/>
    </location>
</feature>
<dbReference type="Gene3D" id="3.40.630.30">
    <property type="match status" value="1"/>
</dbReference>